<reference evidence="1 2" key="1">
    <citation type="journal article" date="2024" name="Proc. Natl. Acad. Sci. U.S.A.">
        <title>The evolutionary genomics of adaptation to stress in wild rhizobium bacteria.</title>
        <authorList>
            <person name="Kehlet-Delgado H."/>
            <person name="Montoya A.P."/>
            <person name="Jensen K.T."/>
            <person name="Wendlandt C.E."/>
            <person name="Dexheimer C."/>
            <person name="Roberts M."/>
            <person name="Torres Martinez L."/>
            <person name="Friesen M.L."/>
            <person name="Griffitts J.S."/>
            <person name="Porter S.S."/>
        </authorList>
    </citation>
    <scope>NUCLEOTIDE SEQUENCE [LARGE SCALE GENOMIC DNA]</scope>
    <source>
        <strain evidence="1 2">M0468</strain>
    </source>
</reference>
<gene>
    <name evidence="1" type="ORF">NKI81_20960</name>
</gene>
<evidence type="ECO:0000313" key="2">
    <source>
        <dbReference type="Proteomes" id="UP001480082"/>
    </source>
</evidence>
<proteinExistence type="predicted"/>
<organism evidence="1 2">
    <name type="scientific">Mesorhizobium australicum</name>
    <dbReference type="NCBI Taxonomy" id="536018"/>
    <lineage>
        <taxon>Bacteria</taxon>
        <taxon>Pseudomonadati</taxon>
        <taxon>Pseudomonadota</taxon>
        <taxon>Alphaproteobacteria</taxon>
        <taxon>Hyphomicrobiales</taxon>
        <taxon>Phyllobacteriaceae</taxon>
        <taxon>Mesorhizobium</taxon>
    </lineage>
</organism>
<name>A0ACC6T389_9HYPH</name>
<evidence type="ECO:0000313" key="1">
    <source>
        <dbReference type="EMBL" id="MER9286402.1"/>
    </source>
</evidence>
<dbReference type="Proteomes" id="UP001480082">
    <property type="component" value="Unassembled WGS sequence"/>
</dbReference>
<accession>A0ACC6T389</accession>
<protein>
    <submittedName>
        <fullName evidence="1">Uncharacterized protein</fullName>
    </submittedName>
</protein>
<dbReference type="EMBL" id="JAMYRI010000012">
    <property type="protein sequence ID" value="MER9286402.1"/>
    <property type="molecule type" value="Genomic_DNA"/>
</dbReference>
<keyword evidence="2" id="KW-1185">Reference proteome</keyword>
<comment type="caution">
    <text evidence="1">The sequence shown here is derived from an EMBL/GenBank/DDBJ whole genome shotgun (WGS) entry which is preliminary data.</text>
</comment>
<sequence>MGDKDKITGRFLPGNKLGGRAPGAISHRRRALEHLTKHGDAIITTAISAALGGDTQLLSVLVKMLVPMGGIPATIPNGDPIEAYSQGEINSGELRQLMTSIEKARNLDAVHKDASDNKQQITTLPANVSDEEASEAYRRMIND</sequence>